<dbReference type="Proteomes" id="UP000007486">
    <property type="component" value="Chromosome"/>
</dbReference>
<dbReference type="STRING" id="667015.Bacsa_0118"/>
<evidence type="ECO:0000313" key="1">
    <source>
        <dbReference type="EMBL" id="ADY34730.1"/>
    </source>
</evidence>
<evidence type="ECO:0000313" key="2">
    <source>
        <dbReference type="Proteomes" id="UP000007486"/>
    </source>
</evidence>
<dbReference type="KEGG" id="bsa:Bacsa_0118"/>
<organism evidence="1 2">
    <name type="scientific">Phocaeicola salanitronis (strain DSM 18170 / JCM 13657 / CCUG 60908 / BL78)</name>
    <name type="common">Bacteroides salanitronis</name>
    <dbReference type="NCBI Taxonomy" id="667015"/>
    <lineage>
        <taxon>Bacteria</taxon>
        <taxon>Pseudomonadati</taxon>
        <taxon>Bacteroidota</taxon>
        <taxon>Bacteroidia</taxon>
        <taxon>Bacteroidales</taxon>
        <taxon>Bacteroidaceae</taxon>
        <taxon>Phocaeicola</taxon>
    </lineage>
</organism>
<dbReference type="EMBL" id="CP002530">
    <property type="protein sequence ID" value="ADY34730.1"/>
    <property type="molecule type" value="Genomic_DNA"/>
</dbReference>
<reference evidence="1 2" key="1">
    <citation type="journal article" date="2011" name="Stand. Genomic Sci.">
        <title>Complete genome sequence of Bacteroides salanitronis type strain (BL78).</title>
        <authorList>
            <person name="Gronow S."/>
            <person name="Held B."/>
            <person name="Lucas S."/>
            <person name="Lapidus A."/>
            <person name="Del Rio T.G."/>
            <person name="Nolan M."/>
            <person name="Tice H."/>
            <person name="Deshpande S."/>
            <person name="Cheng J.F."/>
            <person name="Pitluck S."/>
            <person name="Liolios K."/>
            <person name="Pagani I."/>
            <person name="Ivanova N."/>
            <person name="Mavromatis K."/>
            <person name="Pati A."/>
            <person name="Tapia R."/>
            <person name="Han C."/>
            <person name="Goodwin L."/>
            <person name="Chen A."/>
            <person name="Palaniappan K."/>
            <person name="Land M."/>
            <person name="Hauser L."/>
            <person name="Chang Y.J."/>
            <person name="Jeffries C.D."/>
            <person name="Brambilla E.M."/>
            <person name="Rohde M."/>
            <person name="Goker M."/>
            <person name="Detter J.C."/>
            <person name="Woyke T."/>
            <person name="Bristow J."/>
            <person name="Markowitz V."/>
            <person name="Hugenholtz P."/>
            <person name="Kyrpides N.C."/>
            <person name="Klenk H.P."/>
            <person name="Eisen J.A."/>
        </authorList>
    </citation>
    <scope>NUCLEOTIDE SEQUENCE [LARGE SCALE GENOMIC DNA]</scope>
    <source>
        <strain evidence="1 2">DSM 18170</strain>
    </source>
</reference>
<accession>F0R5A6</accession>
<keyword evidence="2" id="KW-1185">Reference proteome</keyword>
<proteinExistence type="predicted"/>
<gene>
    <name evidence="1" type="ordered locus">Bacsa_0118</name>
</gene>
<dbReference type="HOGENOM" id="CLU_2663499_0_0_10"/>
<dbReference type="AlphaFoldDB" id="F0R5A6"/>
<name>F0R5A6_PHOSB</name>
<protein>
    <submittedName>
        <fullName evidence="1">Uncharacterized protein</fullName>
    </submittedName>
</protein>
<sequence length="75" mass="8377">MYYKNVSAMFDNIKIMAKIFLQPGRAAFCPCLCGRASAVVFKTDEVAPADKLAFSASFYMLKPWFQGAETLVSIR</sequence>